<dbReference type="GO" id="GO:0032267">
    <property type="term" value="F:tRNA(Ile)-lysidine synthase activity"/>
    <property type="evidence" value="ECO:0007669"/>
    <property type="project" value="UniProtKB-EC"/>
</dbReference>
<protein>
    <recommendedName>
        <fullName evidence="6">tRNA(Ile)-lysidine synthase</fullName>
        <ecNumber evidence="6">6.3.4.19</ecNumber>
    </recommendedName>
    <alternativeName>
        <fullName evidence="6">tRNA(Ile)-2-lysyl-cytidine synthase</fullName>
    </alternativeName>
    <alternativeName>
        <fullName evidence="6">tRNA(Ile)-lysidine synthetase</fullName>
    </alternativeName>
</protein>
<keyword evidence="9" id="KW-1185">Reference proteome</keyword>
<evidence type="ECO:0000259" key="7">
    <source>
        <dbReference type="Pfam" id="PF01171"/>
    </source>
</evidence>
<dbReference type="Proteomes" id="UP000030902">
    <property type="component" value="Chromosome"/>
</dbReference>
<dbReference type="EMBL" id="CP007496">
    <property type="protein sequence ID" value="AJA06914.1"/>
    <property type="molecule type" value="Genomic_DNA"/>
</dbReference>
<keyword evidence="1 6" id="KW-0436">Ligase</keyword>
<dbReference type="RefSeq" id="WP_052198863.1">
    <property type="nucleotide sequence ID" value="NZ_CP007496.1"/>
</dbReference>
<dbReference type="HAMAP" id="MF_01161">
    <property type="entry name" value="tRNA_Ile_lys_synt"/>
    <property type="match status" value="1"/>
</dbReference>
<dbReference type="GO" id="GO:0005737">
    <property type="term" value="C:cytoplasm"/>
    <property type="evidence" value="ECO:0007669"/>
    <property type="project" value="UniProtKB-SubCell"/>
</dbReference>
<accession>A0A6S4GUJ3</accession>
<evidence type="ECO:0000313" key="8">
    <source>
        <dbReference type="EMBL" id="AJA06914.1"/>
    </source>
</evidence>
<keyword evidence="6" id="KW-0963">Cytoplasm</keyword>
<dbReference type="PANTHER" id="PTHR43033:SF1">
    <property type="entry name" value="TRNA(ILE)-LYSIDINE SYNTHASE-RELATED"/>
    <property type="match status" value="1"/>
</dbReference>
<sequence>MRYIVAVSGGIDSVVLLDLMSRTEKDLVVAHFDHGIREDSASDARFVEALADKYKIQFVCRREKLGSGASEELARQRRYEFLRGVAADFDGMIVTAHHREDIIETVAMNLTRGSRWRGLAGMSDSEIARPMSGWTKQRIYEYAIRQKLEWCEDETNQSDAYQRNRFRRRINCELDEYQKAGVYEVWRQQRKLRIEIEQELEWFDEAVNSRYFLTMIDGNVAQELIYYYILRHYDVSLLGSQLERTLIAIKTGKPGSCWQIGGGIMMKLTMRDVIIDRV</sequence>
<feature type="domain" description="tRNA(Ile)-lysidine/2-thiocytidine synthase N-terminal" evidence="7">
    <location>
        <begin position="3"/>
        <end position="168"/>
    </location>
</feature>
<dbReference type="InterPro" id="IPR012795">
    <property type="entry name" value="tRNA_Ile_lys_synt_N"/>
</dbReference>
<evidence type="ECO:0000313" key="9">
    <source>
        <dbReference type="Proteomes" id="UP000030902"/>
    </source>
</evidence>
<keyword evidence="2 6" id="KW-0819">tRNA processing</keyword>
<comment type="subcellular location">
    <subcellularLocation>
        <location evidence="6">Cytoplasm</location>
    </subcellularLocation>
</comment>
<dbReference type="GO" id="GO:0005524">
    <property type="term" value="F:ATP binding"/>
    <property type="evidence" value="ECO:0007669"/>
    <property type="project" value="UniProtKB-UniRule"/>
</dbReference>
<name>A0A6S4GUJ3_9BACT</name>
<evidence type="ECO:0000256" key="2">
    <source>
        <dbReference type="ARBA" id="ARBA00022694"/>
    </source>
</evidence>
<proteinExistence type="inferred from homology"/>
<dbReference type="PANTHER" id="PTHR43033">
    <property type="entry name" value="TRNA(ILE)-LYSIDINE SYNTHASE-RELATED"/>
    <property type="match status" value="1"/>
</dbReference>
<dbReference type="NCBIfam" id="TIGR02432">
    <property type="entry name" value="lysidine_TilS_N"/>
    <property type="match status" value="1"/>
</dbReference>
<dbReference type="InterPro" id="IPR012094">
    <property type="entry name" value="tRNA_Ile_lys_synt"/>
</dbReference>
<dbReference type="GO" id="GO:0006400">
    <property type="term" value="P:tRNA modification"/>
    <property type="evidence" value="ECO:0007669"/>
    <property type="project" value="UniProtKB-UniRule"/>
</dbReference>
<keyword evidence="4 6" id="KW-0067">ATP-binding</keyword>
<feature type="binding site" evidence="6">
    <location>
        <begin position="8"/>
        <end position="13"/>
    </location>
    <ligand>
        <name>ATP</name>
        <dbReference type="ChEBI" id="CHEBI:30616"/>
    </ligand>
</feature>
<dbReference type="AlphaFoldDB" id="A0A6S4GUJ3"/>
<comment type="catalytic activity">
    <reaction evidence="5 6">
        <text>cytidine(34) in tRNA(Ile2) + L-lysine + ATP = lysidine(34) in tRNA(Ile2) + AMP + diphosphate + H(+)</text>
        <dbReference type="Rhea" id="RHEA:43744"/>
        <dbReference type="Rhea" id="RHEA-COMP:10625"/>
        <dbReference type="Rhea" id="RHEA-COMP:10670"/>
        <dbReference type="ChEBI" id="CHEBI:15378"/>
        <dbReference type="ChEBI" id="CHEBI:30616"/>
        <dbReference type="ChEBI" id="CHEBI:32551"/>
        <dbReference type="ChEBI" id="CHEBI:33019"/>
        <dbReference type="ChEBI" id="CHEBI:82748"/>
        <dbReference type="ChEBI" id="CHEBI:83665"/>
        <dbReference type="ChEBI" id="CHEBI:456215"/>
        <dbReference type="EC" id="6.3.4.19"/>
    </reaction>
</comment>
<dbReference type="InterPro" id="IPR014729">
    <property type="entry name" value="Rossmann-like_a/b/a_fold"/>
</dbReference>
<organism evidence="8 9">
    <name type="scientific">Candidatus Nanosynbacter lyticus</name>
    <dbReference type="NCBI Taxonomy" id="2093824"/>
    <lineage>
        <taxon>Bacteria</taxon>
        <taxon>Candidatus Saccharimonadota</taxon>
        <taxon>Candidatus Saccharimonadia</taxon>
        <taxon>Candidatus Nanosynbacterales</taxon>
        <taxon>Candidatus Nanosynbacteraceae</taxon>
        <taxon>Candidatus Nanosynbacter</taxon>
    </lineage>
</organism>
<evidence type="ECO:0000256" key="1">
    <source>
        <dbReference type="ARBA" id="ARBA00022598"/>
    </source>
</evidence>
<evidence type="ECO:0000256" key="6">
    <source>
        <dbReference type="HAMAP-Rule" id="MF_01161"/>
    </source>
</evidence>
<comment type="similarity">
    <text evidence="6">Belongs to the tRNA(Ile)-lysidine synthase family.</text>
</comment>
<comment type="function">
    <text evidence="6">Ligates lysine onto the cytidine present at position 34 of the AUA codon-specific tRNA(Ile) that contains the anticodon CAU, in an ATP-dependent manner. Cytidine is converted to lysidine, thus changing the amino acid specificity of the tRNA from methionine to isoleucine.</text>
</comment>
<dbReference type="EC" id="6.3.4.19" evidence="6"/>
<dbReference type="Gene3D" id="3.40.50.620">
    <property type="entry name" value="HUPs"/>
    <property type="match status" value="1"/>
</dbReference>
<gene>
    <name evidence="6" type="primary">tilS</name>
    <name evidence="8" type="ORF">TM7x_03280</name>
</gene>
<evidence type="ECO:0000256" key="5">
    <source>
        <dbReference type="ARBA" id="ARBA00048539"/>
    </source>
</evidence>
<dbReference type="KEGG" id="sox:TM7x_03280"/>
<keyword evidence="3 6" id="KW-0547">Nucleotide-binding</keyword>
<comment type="domain">
    <text evidence="6">The N-terminal region contains the highly conserved SGGXDS motif, predicted to be a P-loop motif involved in ATP binding.</text>
</comment>
<evidence type="ECO:0000256" key="4">
    <source>
        <dbReference type="ARBA" id="ARBA00022840"/>
    </source>
</evidence>
<dbReference type="InterPro" id="IPR011063">
    <property type="entry name" value="TilS/TtcA_N"/>
</dbReference>
<dbReference type="SUPFAM" id="SSF52402">
    <property type="entry name" value="Adenine nucleotide alpha hydrolases-like"/>
    <property type="match status" value="1"/>
</dbReference>
<dbReference type="Pfam" id="PF01171">
    <property type="entry name" value="ATP_bind_3"/>
    <property type="match status" value="1"/>
</dbReference>
<reference evidence="8 9" key="1">
    <citation type="journal article" date="2015" name="Proc. Natl. Acad. Sci. U.S.A.">
        <title>Cultivation of a human-associated TM7 phylotype reveals a reduced genome and epibiotic parasitic lifestyle.</title>
        <authorList>
            <person name="He X."/>
            <person name="McLean J.S."/>
            <person name="Edlund A."/>
            <person name="Yooseph S."/>
            <person name="Hall A.P."/>
            <person name="Liu S.Y."/>
            <person name="Dorrestein P.C."/>
            <person name="Esquenazi E."/>
            <person name="Hunter R.C."/>
            <person name="Cheng G."/>
            <person name="Nelson K.E."/>
            <person name="Lux R."/>
            <person name="Shi W."/>
        </authorList>
    </citation>
    <scope>NUCLEOTIDE SEQUENCE [LARGE SCALE GENOMIC DNA]</scope>
    <source>
        <strain evidence="8 9">TM7x</strain>
    </source>
</reference>
<dbReference type="CDD" id="cd01992">
    <property type="entry name" value="TilS_N"/>
    <property type="match status" value="1"/>
</dbReference>
<evidence type="ECO:0000256" key="3">
    <source>
        <dbReference type="ARBA" id="ARBA00022741"/>
    </source>
</evidence>